<feature type="region of interest" description="Disordered" evidence="1">
    <location>
        <begin position="34"/>
        <end position="55"/>
    </location>
</feature>
<sequence>MEGSFFPRPFNSGGLPRSGRSQAMLTRVNKFINDHVKETNDMTKPSGPSTDHGQG</sequence>
<feature type="region of interest" description="Disordered" evidence="1">
    <location>
        <begin position="1"/>
        <end position="22"/>
    </location>
</feature>
<proteinExistence type="predicted"/>
<dbReference type="EMBL" id="KQ253422">
    <property type="protein sequence ID" value="KNC69760.1"/>
    <property type="molecule type" value="Genomic_DNA"/>
</dbReference>
<feature type="compositionally biased region" description="Polar residues" evidence="1">
    <location>
        <begin position="42"/>
        <end position="55"/>
    </location>
</feature>
<evidence type="ECO:0000256" key="1">
    <source>
        <dbReference type="SAM" id="MobiDB-lite"/>
    </source>
</evidence>
<gene>
    <name evidence="2" type="ORF">SARC_17723</name>
</gene>
<accession>A0A0L0EZ33</accession>
<evidence type="ECO:0000313" key="3">
    <source>
        <dbReference type="Proteomes" id="UP000054560"/>
    </source>
</evidence>
<dbReference type="Proteomes" id="UP000054560">
    <property type="component" value="Unassembled WGS sequence"/>
</dbReference>
<dbReference type="GeneID" id="25918227"/>
<feature type="non-terminal residue" evidence="2">
    <location>
        <position position="55"/>
    </location>
</feature>
<organism evidence="2 3">
    <name type="scientific">Sphaeroforma arctica JP610</name>
    <dbReference type="NCBI Taxonomy" id="667725"/>
    <lineage>
        <taxon>Eukaryota</taxon>
        <taxon>Ichthyosporea</taxon>
        <taxon>Ichthyophonida</taxon>
        <taxon>Sphaeroforma</taxon>
    </lineage>
</organism>
<keyword evidence="3" id="KW-1185">Reference proteome</keyword>
<reference evidence="2 3" key="1">
    <citation type="submission" date="2011-02" db="EMBL/GenBank/DDBJ databases">
        <title>The Genome Sequence of Sphaeroforma arctica JP610.</title>
        <authorList>
            <consortium name="The Broad Institute Genome Sequencing Platform"/>
            <person name="Russ C."/>
            <person name="Cuomo C."/>
            <person name="Young S.K."/>
            <person name="Zeng Q."/>
            <person name="Gargeya S."/>
            <person name="Alvarado L."/>
            <person name="Berlin A."/>
            <person name="Chapman S.B."/>
            <person name="Chen Z."/>
            <person name="Freedman E."/>
            <person name="Gellesch M."/>
            <person name="Goldberg J."/>
            <person name="Griggs A."/>
            <person name="Gujja S."/>
            <person name="Heilman E."/>
            <person name="Heiman D."/>
            <person name="Howarth C."/>
            <person name="Mehta T."/>
            <person name="Neiman D."/>
            <person name="Pearson M."/>
            <person name="Roberts A."/>
            <person name="Saif S."/>
            <person name="Shea T."/>
            <person name="Shenoy N."/>
            <person name="Sisk P."/>
            <person name="Stolte C."/>
            <person name="Sykes S."/>
            <person name="White J."/>
            <person name="Yandava C."/>
            <person name="Burger G."/>
            <person name="Gray M.W."/>
            <person name="Holland P.W.H."/>
            <person name="King N."/>
            <person name="Lang F.B.F."/>
            <person name="Roger A.J."/>
            <person name="Ruiz-Trillo I."/>
            <person name="Haas B."/>
            <person name="Nusbaum C."/>
            <person name="Birren B."/>
        </authorList>
    </citation>
    <scope>NUCLEOTIDE SEQUENCE [LARGE SCALE GENOMIC DNA]</scope>
    <source>
        <strain evidence="2 3">JP610</strain>
    </source>
</reference>
<dbReference type="RefSeq" id="XP_014143662.1">
    <property type="nucleotide sequence ID" value="XM_014288187.1"/>
</dbReference>
<dbReference type="AlphaFoldDB" id="A0A0L0EZ33"/>
<protein>
    <submittedName>
        <fullName evidence="2">Uncharacterized protein</fullName>
    </submittedName>
</protein>
<name>A0A0L0EZ33_9EUKA</name>
<evidence type="ECO:0000313" key="2">
    <source>
        <dbReference type="EMBL" id="KNC69760.1"/>
    </source>
</evidence>